<accession>A0A514BPX3</accession>
<dbReference type="PANTHER" id="PTHR42743">
    <property type="entry name" value="AMINO-ACID AMINOTRANSFERASE"/>
    <property type="match status" value="1"/>
</dbReference>
<evidence type="ECO:0000313" key="2">
    <source>
        <dbReference type="EMBL" id="QDH69434.1"/>
    </source>
</evidence>
<keyword evidence="2" id="KW-0808">Transferase</keyword>
<keyword evidence="3" id="KW-1185">Reference proteome</keyword>
<dbReference type="OrthoDB" id="272985at2"/>
<evidence type="ECO:0000256" key="1">
    <source>
        <dbReference type="ARBA" id="ARBA00009320"/>
    </source>
</evidence>
<dbReference type="InterPro" id="IPR027417">
    <property type="entry name" value="P-loop_NTPase"/>
</dbReference>
<dbReference type="EMBL" id="CP041242">
    <property type="protein sequence ID" value="QDH69434.1"/>
    <property type="molecule type" value="Genomic_DNA"/>
</dbReference>
<dbReference type="AlphaFoldDB" id="A0A514BPX3"/>
<name>A0A514BPX3_9GAMM</name>
<dbReference type="Gene3D" id="3.40.50.300">
    <property type="entry name" value="P-loop containing nucleotide triphosphate hydrolases"/>
    <property type="match status" value="1"/>
</dbReference>
<protein>
    <submittedName>
        <fullName evidence="2">Sulfotransferase</fullName>
    </submittedName>
</protein>
<dbReference type="SUPFAM" id="SSF52540">
    <property type="entry name" value="P-loop containing nucleoside triphosphate hydrolases"/>
    <property type="match status" value="1"/>
</dbReference>
<dbReference type="InterPro" id="IPR050571">
    <property type="entry name" value="Class-IV_PLP-Dep_Aminotrnsfr"/>
</dbReference>
<proteinExistence type="inferred from homology"/>
<dbReference type="GO" id="GO:0019752">
    <property type="term" value="P:carboxylic acid metabolic process"/>
    <property type="evidence" value="ECO:0007669"/>
    <property type="project" value="TreeGrafter"/>
</dbReference>
<dbReference type="RefSeq" id="WP_141622776.1">
    <property type="nucleotide sequence ID" value="NZ_CP041242.1"/>
</dbReference>
<dbReference type="PANTHER" id="PTHR42743:SF11">
    <property type="entry name" value="AMINODEOXYCHORISMATE LYASE"/>
    <property type="match status" value="1"/>
</dbReference>
<gene>
    <name evidence="2" type="ORF">FKV23_04490</name>
</gene>
<dbReference type="KEGG" id="lyj:FKV23_04490"/>
<dbReference type="Pfam" id="PF19798">
    <property type="entry name" value="Sulfotransfer_5"/>
    <property type="match status" value="1"/>
</dbReference>
<organism evidence="2 3">
    <name type="scientific">Marilutibacter alkalisoli</name>
    <dbReference type="NCBI Taxonomy" id="2591633"/>
    <lineage>
        <taxon>Bacteria</taxon>
        <taxon>Pseudomonadati</taxon>
        <taxon>Pseudomonadota</taxon>
        <taxon>Gammaproteobacteria</taxon>
        <taxon>Lysobacterales</taxon>
        <taxon>Lysobacteraceae</taxon>
        <taxon>Marilutibacter</taxon>
    </lineage>
</organism>
<sequence length="242" mass="27126">MSALRIAMWSGPRNISTAMMRAWENREDCVVSDEPLYAAYLAMTGLDHPGRDEVIAAGESDWRQVAQTLTGPVPGNTPLWYQKHMSHHLLPGMDRDWIHGLINVFLIRDPAEVVASYLRSRATVAPEDIGLLQQVELYDALADAGTPPPVIDAGDFLRDPEAHLRALCGLLGIGFTQRMLHWPAGPRDSDGVWAPYWYDAVWKSTGFERPQSRDTHLTGHAREVAEACRPAYERLHALRLRP</sequence>
<dbReference type="Proteomes" id="UP000317199">
    <property type="component" value="Chromosome"/>
</dbReference>
<dbReference type="GO" id="GO:0016740">
    <property type="term" value="F:transferase activity"/>
    <property type="evidence" value="ECO:0007669"/>
    <property type="project" value="UniProtKB-KW"/>
</dbReference>
<evidence type="ECO:0000313" key="3">
    <source>
        <dbReference type="Proteomes" id="UP000317199"/>
    </source>
</evidence>
<comment type="similarity">
    <text evidence="1">Belongs to the class-IV pyridoxal-phosphate-dependent aminotransferase family.</text>
</comment>
<reference evidence="2 3" key="1">
    <citation type="submission" date="2019-06" db="EMBL/GenBank/DDBJ databases">
        <title>Lysobacter alkalisoli sp. nov. isolated from saline-alkali soil.</title>
        <authorList>
            <person name="Sun J.-Q."/>
            <person name="Xu L."/>
        </authorList>
    </citation>
    <scope>NUCLEOTIDE SEQUENCE [LARGE SCALE GENOMIC DNA]</scope>
    <source>
        <strain evidence="2 3">SJ-36</strain>
    </source>
</reference>